<gene>
    <name evidence="2" type="ORF">DD728_14455</name>
</gene>
<proteinExistence type="predicted"/>
<evidence type="ECO:0000313" key="2">
    <source>
        <dbReference type="EMBL" id="HBQ50053.1"/>
    </source>
</evidence>
<keyword evidence="1" id="KW-0812">Transmembrane</keyword>
<feature type="transmembrane region" description="Helical" evidence="1">
    <location>
        <begin position="38"/>
        <end position="57"/>
    </location>
</feature>
<dbReference type="InterPro" id="IPR001712">
    <property type="entry name" value="T3SS_FHIPEP"/>
</dbReference>
<feature type="non-terminal residue" evidence="2">
    <location>
        <position position="65"/>
    </location>
</feature>
<evidence type="ECO:0000256" key="1">
    <source>
        <dbReference type="SAM" id="Phobius"/>
    </source>
</evidence>
<dbReference type="GO" id="GO:0009306">
    <property type="term" value="P:protein secretion"/>
    <property type="evidence" value="ECO:0007669"/>
    <property type="project" value="InterPro"/>
</dbReference>
<dbReference type="EMBL" id="DOGS01000288">
    <property type="protein sequence ID" value="HBQ50053.1"/>
    <property type="molecule type" value="Genomic_DNA"/>
</dbReference>
<keyword evidence="1" id="KW-0472">Membrane</keyword>
<organism evidence="2 3">
    <name type="scientific">Hyphomonas atlantica</name>
    <dbReference type="NCBI Taxonomy" id="1280948"/>
    <lineage>
        <taxon>Bacteria</taxon>
        <taxon>Pseudomonadati</taxon>
        <taxon>Pseudomonadota</taxon>
        <taxon>Alphaproteobacteria</taxon>
        <taxon>Hyphomonadales</taxon>
        <taxon>Hyphomonadaceae</taxon>
        <taxon>Hyphomonas</taxon>
    </lineage>
</organism>
<evidence type="ECO:0000313" key="3">
    <source>
        <dbReference type="Proteomes" id="UP000263957"/>
    </source>
</evidence>
<dbReference type="AlphaFoldDB" id="A0A356W9P7"/>
<comment type="caution">
    <text evidence="2">The sequence shown here is derived from an EMBL/GenBank/DDBJ whole genome shotgun (WGS) entry which is preliminary data.</text>
</comment>
<dbReference type="Pfam" id="PF00771">
    <property type="entry name" value="FHIPEP"/>
    <property type="match status" value="1"/>
</dbReference>
<dbReference type="GO" id="GO:0016020">
    <property type="term" value="C:membrane"/>
    <property type="evidence" value="ECO:0007669"/>
    <property type="project" value="InterPro"/>
</dbReference>
<dbReference type="Proteomes" id="UP000263957">
    <property type="component" value="Unassembled WGS sequence"/>
</dbReference>
<keyword evidence="1" id="KW-1133">Transmembrane helix</keyword>
<sequence>MPTSRFFDLSKPTAVIAIGLMMVILVMVLPVPAWVMDIGLTASFAFAILIFTTSIFIEKPLDFSS</sequence>
<reference evidence="2 3" key="1">
    <citation type="journal article" date="2018" name="Nat. Biotechnol.">
        <title>A standardized bacterial taxonomy based on genome phylogeny substantially revises the tree of life.</title>
        <authorList>
            <person name="Parks D.H."/>
            <person name="Chuvochina M."/>
            <person name="Waite D.W."/>
            <person name="Rinke C."/>
            <person name="Skarshewski A."/>
            <person name="Chaumeil P.A."/>
            <person name="Hugenholtz P."/>
        </authorList>
    </citation>
    <scope>NUCLEOTIDE SEQUENCE [LARGE SCALE GENOMIC DNA]</scope>
    <source>
        <strain evidence="2">UBA10378</strain>
    </source>
</reference>
<protein>
    <submittedName>
        <fullName evidence="2">Uncharacterized protein</fullName>
    </submittedName>
</protein>
<accession>A0A356W9P7</accession>
<feature type="transmembrane region" description="Helical" evidence="1">
    <location>
        <begin position="12"/>
        <end position="32"/>
    </location>
</feature>
<name>A0A356W9P7_9PROT</name>